<evidence type="ECO:0000256" key="1">
    <source>
        <dbReference type="ARBA" id="ARBA00010251"/>
    </source>
</evidence>
<dbReference type="KEGG" id="gsh:117350839"/>
<dbReference type="SUPFAM" id="SSF50729">
    <property type="entry name" value="PH domain-like"/>
    <property type="match status" value="1"/>
</dbReference>
<evidence type="ECO:0000259" key="3">
    <source>
        <dbReference type="PROSITE" id="PS50003"/>
    </source>
</evidence>
<dbReference type="InterPro" id="IPR059060">
    <property type="entry name" value="Niban_1/2/3_dom"/>
</dbReference>
<dbReference type="PANTHER" id="PTHR14392:SF4">
    <property type="entry name" value="PROTEIN NIBAN 3"/>
    <property type="match status" value="1"/>
</dbReference>
<dbReference type="OrthoDB" id="9412522at2759"/>
<dbReference type="Pfam" id="PF26086">
    <property type="entry name" value="Niban2"/>
    <property type="match status" value="1"/>
</dbReference>
<dbReference type="InParanoid" id="A0A6P8PIV7"/>
<organism evidence="4 5">
    <name type="scientific">Geotrypetes seraphini</name>
    <name type="common">Gaboon caecilian</name>
    <name type="synonym">Caecilia seraphini</name>
    <dbReference type="NCBI Taxonomy" id="260995"/>
    <lineage>
        <taxon>Eukaryota</taxon>
        <taxon>Metazoa</taxon>
        <taxon>Chordata</taxon>
        <taxon>Craniata</taxon>
        <taxon>Vertebrata</taxon>
        <taxon>Euteleostomi</taxon>
        <taxon>Amphibia</taxon>
        <taxon>Gymnophiona</taxon>
        <taxon>Geotrypetes</taxon>
    </lineage>
</organism>
<sequence length="813" mass="91343">MGGVYSSRLDDRQRRYLRGRTDAVLRSFMPYYRRQVASVVFQHVQGELEPPEKHGLQLLQYKVFKDPEIVLQEGFLFQYDDKSQKWRESYVTVRGDFTLEWFRYREVQGKDCKPQGRTVLTGYQLAVSLGEYSCLVESICQELLGAPSHQVKGALRCPPTEFSLFLFHPYRQHLCLCLTSAEALGSWRAVLRDGIRWFNTAQQRGDRVTTEAFMEAVRFYRQGKGSYGASDHLLGNKTEILSNVVMWDLLLWLQSQILQIHKGLMKKKKGHHFPVSNSSAQKSQSLPTGPLHLSLSLPAGGMRLDPHASLSLSVCAGSVSPDPPPAPLSQFLQGVYTLVLEQVSAEFQASQEEERELLRQLEKKIRPELDQMLSLKAQISAKMQTGVSSAAQSLCESKVEPALDYVIEELLGPISSGFEMVRSLFTRRIDGIIDSAGSHPSAVPQEVFNLTEMPRNSVLMQQCYEKATLFLEGLQGLRDRFGFQSVTGLMLRAQNLMQKLMQNLVFTFQHLSNLHLKQINSTPDVIQTLEKVRGRIFKKFDYDSSAIRKQFAQDALVQIFLPFLLQRLESSCKLELPKYESYVFADYSSVVSVESVYEEIVLGLLQKVVDKGLREASNQNKHNLYSDSFASVFSSTEDCRPSAERHLGSSDRCWDVGERNQEGHGVRESSGSEGNPGASGDAQSRESANTLKCNRVLAGLWDLETGFQTGVCRADGKGMALPGSREQGGQSAVAVTMSNGELSCHTAQGLRKYAWPTCENLHVVREAEEMEVAERQLLLDGLSLAMEMAVFQMDRDLMEMDRTEQRKEAAAGE</sequence>
<dbReference type="PANTHER" id="PTHR14392">
    <property type="entry name" value="NIBAN FAMILY MEMBER"/>
    <property type="match status" value="1"/>
</dbReference>
<feature type="region of interest" description="Disordered" evidence="2">
    <location>
        <begin position="661"/>
        <end position="686"/>
    </location>
</feature>
<dbReference type="Proteomes" id="UP000515159">
    <property type="component" value="Chromosome 16"/>
</dbReference>
<protein>
    <submittedName>
        <fullName evidence="5">Protein Niban 3 isoform X1</fullName>
    </submittedName>
</protein>
<dbReference type="InterPro" id="IPR026088">
    <property type="entry name" value="Niban-like"/>
</dbReference>
<evidence type="ECO:0000256" key="2">
    <source>
        <dbReference type="SAM" id="MobiDB-lite"/>
    </source>
</evidence>
<dbReference type="InterPro" id="IPR001849">
    <property type="entry name" value="PH_domain"/>
</dbReference>
<dbReference type="Pfam" id="PF26089">
    <property type="entry name" value="PH_Niban2"/>
    <property type="match status" value="1"/>
</dbReference>
<accession>A0A6P8PIV7</accession>
<dbReference type="RefSeq" id="XP_033781385.1">
    <property type="nucleotide sequence ID" value="XM_033925494.1"/>
</dbReference>
<dbReference type="PROSITE" id="PS50003">
    <property type="entry name" value="PH_DOMAIN"/>
    <property type="match status" value="1"/>
</dbReference>
<evidence type="ECO:0000313" key="5">
    <source>
        <dbReference type="RefSeq" id="XP_033781385.1"/>
    </source>
</evidence>
<gene>
    <name evidence="5" type="primary">NIBAN3</name>
</gene>
<evidence type="ECO:0000313" key="4">
    <source>
        <dbReference type="Proteomes" id="UP000515159"/>
    </source>
</evidence>
<reference evidence="5" key="1">
    <citation type="submission" date="2025-08" db="UniProtKB">
        <authorList>
            <consortium name="RefSeq"/>
        </authorList>
    </citation>
    <scope>IDENTIFICATION</scope>
</reference>
<dbReference type="CTD" id="199786"/>
<name>A0A6P8PIV7_GEOSA</name>
<dbReference type="AlphaFoldDB" id="A0A6P8PIV7"/>
<comment type="similarity">
    <text evidence="1">Belongs to the Niban family.</text>
</comment>
<dbReference type="GeneID" id="117350839"/>
<keyword evidence="4" id="KW-1185">Reference proteome</keyword>
<proteinExistence type="inferred from homology"/>
<feature type="domain" description="PH" evidence="3">
    <location>
        <begin position="69"/>
        <end position="196"/>
    </location>
</feature>